<dbReference type="GO" id="GO:0043565">
    <property type="term" value="F:sequence-specific DNA binding"/>
    <property type="evidence" value="ECO:0007669"/>
    <property type="project" value="InterPro"/>
</dbReference>
<keyword evidence="3" id="KW-0862">Zinc</keyword>
<accession>A0A7R9MHB0</accession>
<dbReference type="InterPro" id="IPR013088">
    <property type="entry name" value="Znf_NHR/GATA"/>
</dbReference>
<keyword evidence="2" id="KW-0863">Zinc-finger</keyword>
<keyword evidence="1" id="KW-0479">Metal-binding</keyword>
<evidence type="ECO:0000256" key="2">
    <source>
        <dbReference type="ARBA" id="ARBA00022771"/>
    </source>
</evidence>
<dbReference type="Proteomes" id="UP000728032">
    <property type="component" value="Unassembled WGS sequence"/>
</dbReference>
<keyword evidence="12" id="KW-1185">Reference proteome</keyword>
<evidence type="ECO:0000256" key="4">
    <source>
        <dbReference type="ARBA" id="ARBA00023015"/>
    </source>
</evidence>
<dbReference type="SUPFAM" id="SSF57716">
    <property type="entry name" value="Glucocorticoid receptor-like (DNA-binding domain)"/>
    <property type="match status" value="1"/>
</dbReference>
<evidence type="ECO:0000256" key="6">
    <source>
        <dbReference type="ARBA" id="ARBA00023163"/>
    </source>
</evidence>
<evidence type="ECO:0000256" key="9">
    <source>
        <dbReference type="SAM" id="MobiDB-lite"/>
    </source>
</evidence>
<feature type="compositionally biased region" description="Polar residues" evidence="9">
    <location>
        <begin position="42"/>
        <end position="55"/>
    </location>
</feature>
<feature type="region of interest" description="Disordered" evidence="9">
    <location>
        <begin position="26"/>
        <end position="55"/>
    </location>
</feature>
<feature type="compositionally biased region" description="Low complexity" evidence="9">
    <location>
        <begin position="28"/>
        <end position="41"/>
    </location>
</feature>
<protein>
    <recommendedName>
        <fullName evidence="10">Nuclear receptor domain-containing protein</fullName>
    </recommendedName>
</protein>
<sequence length="394" mass="43823">MICDVIYETIPEVQIHYQTKHIDQDLQSTSTNHPNHTTNTSLSPNPKSMTTNVSFFGSLHSSTDSSWEDMPDPPAPQTLTFDVPSGLKTLQQQFETTTKVVNQKPKKGNKPLASGNPKAKATFKSKVLGQTSGSSIKSGFITCEICGATKFYKYTQRRFGVYSCVGCAKFYTKYLVKPVSYMCENLGKCNLKVSECEPNGRCKACLIHKCKSKFIIDSKKLTNYSKMSSILAHNRNKKALNENKTKMNAKPMPSRETNRNIKQKTLNAMTGELKSRSHLNTSKAKSDTEGSTPNKSNTLSSNRKLKSDKTMKTVHKNTNEKVLNQVKRGVNTSAATKTAVNKISVSKRIRRNTLNSSDKFIEKRTRSQSCRKCFGMKGIKSCGNCGKESSVGFK</sequence>
<evidence type="ECO:0000313" key="12">
    <source>
        <dbReference type="Proteomes" id="UP000728032"/>
    </source>
</evidence>
<evidence type="ECO:0000256" key="5">
    <source>
        <dbReference type="ARBA" id="ARBA00023125"/>
    </source>
</evidence>
<dbReference type="AlphaFoldDB" id="A0A7R9MHB0"/>
<feature type="domain" description="Nuclear receptor" evidence="10">
    <location>
        <begin position="140"/>
        <end position="223"/>
    </location>
</feature>
<dbReference type="OrthoDB" id="308383at2759"/>
<feature type="region of interest" description="Disordered" evidence="9">
    <location>
        <begin position="235"/>
        <end position="311"/>
    </location>
</feature>
<keyword evidence="6" id="KW-0804">Transcription</keyword>
<name>A0A7R9MHB0_9ACAR</name>
<evidence type="ECO:0000256" key="8">
    <source>
        <dbReference type="ARBA" id="ARBA00023242"/>
    </source>
</evidence>
<feature type="compositionally biased region" description="Polar residues" evidence="9">
    <location>
        <begin position="278"/>
        <end position="302"/>
    </location>
</feature>
<keyword evidence="7" id="KW-0675">Receptor</keyword>
<evidence type="ECO:0000256" key="1">
    <source>
        <dbReference type="ARBA" id="ARBA00022723"/>
    </source>
</evidence>
<dbReference type="InterPro" id="IPR001628">
    <property type="entry name" value="Znf_hrmn_rcpt"/>
</dbReference>
<keyword evidence="5" id="KW-0238">DNA-binding</keyword>
<gene>
    <name evidence="11" type="ORF">ONB1V03_LOCUS16518</name>
</gene>
<evidence type="ECO:0000256" key="3">
    <source>
        <dbReference type="ARBA" id="ARBA00022833"/>
    </source>
</evidence>
<dbReference type="GO" id="GO:0003700">
    <property type="term" value="F:DNA-binding transcription factor activity"/>
    <property type="evidence" value="ECO:0007669"/>
    <property type="project" value="InterPro"/>
</dbReference>
<dbReference type="EMBL" id="OC933636">
    <property type="protein sequence ID" value="CAD7659947.1"/>
    <property type="molecule type" value="Genomic_DNA"/>
</dbReference>
<keyword evidence="8" id="KW-0539">Nucleus</keyword>
<dbReference type="Gene3D" id="3.30.50.10">
    <property type="entry name" value="Erythroid Transcription Factor GATA-1, subunit A"/>
    <property type="match status" value="1"/>
</dbReference>
<evidence type="ECO:0000259" key="10">
    <source>
        <dbReference type="PROSITE" id="PS51030"/>
    </source>
</evidence>
<dbReference type="EMBL" id="CAJPVJ010018811">
    <property type="protein sequence ID" value="CAG2177085.1"/>
    <property type="molecule type" value="Genomic_DNA"/>
</dbReference>
<evidence type="ECO:0000313" key="11">
    <source>
        <dbReference type="EMBL" id="CAD7659947.1"/>
    </source>
</evidence>
<proteinExistence type="predicted"/>
<organism evidence="11">
    <name type="scientific">Oppiella nova</name>
    <dbReference type="NCBI Taxonomy" id="334625"/>
    <lineage>
        <taxon>Eukaryota</taxon>
        <taxon>Metazoa</taxon>
        <taxon>Ecdysozoa</taxon>
        <taxon>Arthropoda</taxon>
        <taxon>Chelicerata</taxon>
        <taxon>Arachnida</taxon>
        <taxon>Acari</taxon>
        <taxon>Acariformes</taxon>
        <taxon>Sarcoptiformes</taxon>
        <taxon>Oribatida</taxon>
        <taxon>Brachypylina</taxon>
        <taxon>Oppioidea</taxon>
        <taxon>Oppiidae</taxon>
        <taxon>Oppiella</taxon>
    </lineage>
</organism>
<dbReference type="PROSITE" id="PS51030">
    <property type="entry name" value="NUCLEAR_REC_DBD_2"/>
    <property type="match status" value="1"/>
</dbReference>
<keyword evidence="4" id="KW-0805">Transcription regulation</keyword>
<reference evidence="11" key="1">
    <citation type="submission" date="2020-11" db="EMBL/GenBank/DDBJ databases">
        <authorList>
            <person name="Tran Van P."/>
        </authorList>
    </citation>
    <scope>NUCLEOTIDE SEQUENCE</scope>
</reference>
<dbReference type="GO" id="GO:0008270">
    <property type="term" value="F:zinc ion binding"/>
    <property type="evidence" value="ECO:0007669"/>
    <property type="project" value="UniProtKB-KW"/>
</dbReference>
<evidence type="ECO:0000256" key="7">
    <source>
        <dbReference type="ARBA" id="ARBA00023170"/>
    </source>
</evidence>